<gene>
    <name evidence="1" type="ORF">SAMN05216207_1015147</name>
</gene>
<reference evidence="1 2" key="1">
    <citation type="submission" date="2016-10" db="EMBL/GenBank/DDBJ databases">
        <authorList>
            <person name="de Groot N.N."/>
        </authorList>
    </citation>
    <scope>NUCLEOTIDE SEQUENCE [LARGE SCALE GENOMIC DNA]</scope>
    <source>
        <strain evidence="1 2">CGMCC 4.1877</strain>
    </source>
</reference>
<evidence type="ECO:0000313" key="2">
    <source>
        <dbReference type="Proteomes" id="UP000199614"/>
    </source>
</evidence>
<dbReference type="AlphaFoldDB" id="A0A1I4ZME3"/>
<keyword evidence="2" id="KW-1185">Reference proteome</keyword>
<dbReference type="OrthoDB" id="7990319at2"/>
<organism evidence="1 2">
    <name type="scientific">Pseudonocardia ammonioxydans</name>
    <dbReference type="NCBI Taxonomy" id="260086"/>
    <lineage>
        <taxon>Bacteria</taxon>
        <taxon>Bacillati</taxon>
        <taxon>Actinomycetota</taxon>
        <taxon>Actinomycetes</taxon>
        <taxon>Pseudonocardiales</taxon>
        <taxon>Pseudonocardiaceae</taxon>
        <taxon>Pseudonocardia</taxon>
    </lineage>
</organism>
<dbReference type="STRING" id="260086.SAMN05216207_1015147"/>
<sequence length="225" mass="23780">MSLSLVGVVALVVLGAAVAAAVHVTGRRAAIRDRDRVFDDVLAVVEDPVVLRRGDGYPELHGRVGGHPVRLRVLVDALVLRKLPVLWLEVVVRRSVPVAGSVSVLLRPHGAEYFSPNARFPHELPTPASFPRPARVAASEPDATPALGLLEPLAGYLAEPGTKEVGLGPGGLRTVRLLASADQGAYRVSRRASFTGARVPLSDVVGAVDVLAPVGDHEHPREITT</sequence>
<protein>
    <submittedName>
        <fullName evidence="1">Uncharacterized protein</fullName>
    </submittedName>
</protein>
<name>A0A1I4ZME3_PSUAM</name>
<dbReference type="EMBL" id="FOUY01000015">
    <property type="protein sequence ID" value="SFN51436.1"/>
    <property type="molecule type" value="Genomic_DNA"/>
</dbReference>
<dbReference type="Proteomes" id="UP000199614">
    <property type="component" value="Unassembled WGS sequence"/>
</dbReference>
<proteinExistence type="predicted"/>
<accession>A0A1I4ZME3</accession>
<dbReference type="RefSeq" id="WP_093343958.1">
    <property type="nucleotide sequence ID" value="NZ_FOUY01000015.1"/>
</dbReference>
<evidence type="ECO:0000313" key="1">
    <source>
        <dbReference type="EMBL" id="SFN51436.1"/>
    </source>
</evidence>